<dbReference type="GO" id="GO:0005524">
    <property type="term" value="F:ATP binding"/>
    <property type="evidence" value="ECO:0007669"/>
    <property type="project" value="UniProtKB-KW"/>
</dbReference>
<keyword evidence="5" id="KW-0479">Metal-binding</keyword>
<dbReference type="AlphaFoldDB" id="X5E9V4"/>
<feature type="binding site" evidence="4">
    <location>
        <position position="67"/>
    </location>
    <ligand>
        <name>substrate</name>
    </ligand>
</feature>
<dbReference type="GO" id="GO:0035999">
    <property type="term" value="P:tetrahydrofolate interconversion"/>
    <property type="evidence" value="ECO:0007669"/>
    <property type="project" value="TreeGrafter"/>
</dbReference>
<dbReference type="Pfam" id="PF01812">
    <property type="entry name" value="5-FTHF_cyc-lig"/>
    <property type="match status" value="1"/>
</dbReference>
<name>X5E9V4_9CORY</name>
<dbReference type="STRING" id="1404245.CGLY_04890"/>
<feature type="binding site" evidence="4">
    <location>
        <begin position="16"/>
        <end position="20"/>
    </location>
    <ligand>
        <name>ATP</name>
        <dbReference type="ChEBI" id="CHEBI:30616"/>
    </ligand>
</feature>
<evidence type="ECO:0000256" key="4">
    <source>
        <dbReference type="PIRSR" id="PIRSR006806-1"/>
    </source>
</evidence>
<protein>
    <recommendedName>
        <fullName evidence="5">5-formyltetrahydrofolate cyclo-ligase</fullName>
        <ecNumber evidence="5">6.3.3.2</ecNumber>
    </recommendedName>
</protein>
<evidence type="ECO:0000313" key="7">
    <source>
        <dbReference type="EMBL" id="AHW63426.1"/>
    </source>
</evidence>
<keyword evidence="6" id="KW-0175">Coiled coil</keyword>
<dbReference type="PIRSF" id="PIRSF006806">
    <property type="entry name" value="FTHF_cligase"/>
    <property type="match status" value="1"/>
</dbReference>
<dbReference type="OrthoDB" id="3242798at2"/>
<keyword evidence="2 4" id="KW-0547">Nucleotide-binding</keyword>
<dbReference type="InterPro" id="IPR002698">
    <property type="entry name" value="FTHF_cligase"/>
</dbReference>
<dbReference type="PANTHER" id="PTHR23407">
    <property type="entry name" value="ATPASE INHIBITOR/5-FORMYLTETRAHYDROFOLATE CYCLO-LIGASE"/>
    <property type="match status" value="1"/>
</dbReference>
<dbReference type="SUPFAM" id="SSF100950">
    <property type="entry name" value="NagB/RpiA/CoA transferase-like"/>
    <property type="match status" value="1"/>
</dbReference>
<comment type="similarity">
    <text evidence="1 5">Belongs to the 5-formyltetrahydrofolate cyclo-ligase family.</text>
</comment>
<gene>
    <name evidence="7" type="ORF">CGLY_04890</name>
</gene>
<keyword evidence="5" id="KW-0460">Magnesium</keyword>
<evidence type="ECO:0000256" key="5">
    <source>
        <dbReference type="RuleBase" id="RU361279"/>
    </source>
</evidence>
<dbReference type="GO" id="GO:0009396">
    <property type="term" value="P:folic acid-containing compound biosynthetic process"/>
    <property type="evidence" value="ECO:0007669"/>
    <property type="project" value="TreeGrafter"/>
</dbReference>
<evidence type="ECO:0000256" key="3">
    <source>
        <dbReference type="ARBA" id="ARBA00022840"/>
    </source>
</evidence>
<keyword evidence="3 4" id="KW-0067">ATP-binding</keyword>
<evidence type="ECO:0000256" key="1">
    <source>
        <dbReference type="ARBA" id="ARBA00010638"/>
    </source>
</evidence>
<dbReference type="RefSeq" id="WP_038546849.1">
    <property type="nucleotide sequence ID" value="NZ_CP006842.1"/>
</dbReference>
<dbReference type="eggNOG" id="COG0212">
    <property type="taxonomic scope" value="Bacteria"/>
</dbReference>
<dbReference type="NCBIfam" id="TIGR02727">
    <property type="entry name" value="MTHFS_bact"/>
    <property type="match status" value="1"/>
</dbReference>
<comment type="cofactor">
    <cofactor evidence="5">
        <name>Mg(2+)</name>
        <dbReference type="ChEBI" id="CHEBI:18420"/>
    </cofactor>
</comment>
<reference evidence="7 8" key="1">
    <citation type="journal article" date="2015" name="Int. J. Syst. Evol. Microbiol.">
        <title>Revisiting Corynebacterium glyciniphilum (ex Kubota et al., 1972) sp. nov., nom. rev., isolated from putrefied banana.</title>
        <authorList>
            <person name="Al-Dilaimi A."/>
            <person name="Bednarz H."/>
            <person name="Lomker A."/>
            <person name="Niehaus K."/>
            <person name="Kalinowski J."/>
            <person name="Ruckert C."/>
        </authorList>
    </citation>
    <scope>NUCLEOTIDE SEQUENCE [LARGE SCALE GENOMIC DNA]</scope>
    <source>
        <strain evidence="7">AJ 3170</strain>
    </source>
</reference>
<dbReference type="HOGENOM" id="CLU_066245_1_0_11"/>
<accession>X5E9V4</accession>
<feature type="binding site" evidence="4">
    <location>
        <begin position="152"/>
        <end position="160"/>
    </location>
    <ligand>
        <name>ATP</name>
        <dbReference type="ChEBI" id="CHEBI:30616"/>
    </ligand>
</feature>
<dbReference type="InterPro" id="IPR024185">
    <property type="entry name" value="FTHF_cligase-like_sf"/>
</dbReference>
<comment type="catalytic activity">
    <reaction evidence="5">
        <text>(6S)-5-formyl-5,6,7,8-tetrahydrofolate + ATP = (6R)-5,10-methenyltetrahydrofolate + ADP + phosphate</text>
        <dbReference type="Rhea" id="RHEA:10488"/>
        <dbReference type="ChEBI" id="CHEBI:30616"/>
        <dbReference type="ChEBI" id="CHEBI:43474"/>
        <dbReference type="ChEBI" id="CHEBI:57455"/>
        <dbReference type="ChEBI" id="CHEBI:57457"/>
        <dbReference type="ChEBI" id="CHEBI:456216"/>
        <dbReference type="EC" id="6.3.3.2"/>
    </reaction>
</comment>
<dbReference type="PANTHER" id="PTHR23407:SF1">
    <property type="entry name" value="5-FORMYLTETRAHYDROFOLATE CYCLO-LIGASE"/>
    <property type="match status" value="1"/>
</dbReference>
<organism evidence="7 8">
    <name type="scientific">Corynebacterium glyciniphilum AJ 3170</name>
    <dbReference type="NCBI Taxonomy" id="1404245"/>
    <lineage>
        <taxon>Bacteria</taxon>
        <taxon>Bacillati</taxon>
        <taxon>Actinomycetota</taxon>
        <taxon>Actinomycetes</taxon>
        <taxon>Mycobacteriales</taxon>
        <taxon>Corynebacteriaceae</taxon>
        <taxon>Corynebacterium</taxon>
    </lineage>
</organism>
<keyword evidence="8" id="KW-1185">Reference proteome</keyword>
<feature type="coiled-coil region" evidence="6">
    <location>
        <begin position="2"/>
        <end position="29"/>
    </location>
</feature>
<evidence type="ECO:0000256" key="6">
    <source>
        <dbReference type="SAM" id="Coils"/>
    </source>
</evidence>
<dbReference type="EMBL" id="CP006842">
    <property type="protein sequence ID" value="AHW63426.1"/>
    <property type="molecule type" value="Genomic_DNA"/>
</dbReference>
<dbReference type="InterPro" id="IPR037171">
    <property type="entry name" value="NagB/RpiA_transferase-like"/>
</dbReference>
<dbReference type="Proteomes" id="UP000023703">
    <property type="component" value="Chromosome"/>
</dbReference>
<proteinExistence type="inferred from homology"/>
<dbReference type="EC" id="6.3.3.2" evidence="5"/>
<dbReference type="GO" id="GO:0030272">
    <property type="term" value="F:5-formyltetrahydrofolate cyclo-ligase activity"/>
    <property type="evidence" value="ECO:0007669"/>
    <property type="project" value="UniProtKB-EC"/>
</dbReference>
<sequence>MRHETDRAAQAVQEAKQELRQRIRAGRRSVLADERSRRDAAIADHLLALLEGHTDRTVAAFAGLPGEPGGAGLPDTLRDAGLEVWLPVVPGPARPLSWLPYRGSHSIRRGTFGIAEPSETPEFPSPISTVDLSGRVSTLVIPALAVDRDGTRLGQGGGYYDRTFSILTGRGEPGRLVAVVDHSEFGVDVPRTGHDASVQIVVTNSGIFPTSAGNRAPR</sequence>
<evidence type="ECO:0000313" key="8">
    <source>
        <dbReference type="Proteomes" id="UP000023703"/>
    </source>
</evidence>
<dbReference type="Gene3D" id="3.40.50.10420">
    <property type="entry name" value="NagB/RpiA/CoA transferase-like"/>
    <property type="match status" value="1"/>
</dbReference>
<dbReference type="KEGG" id="cgy:CGLY_04890"/>
<dbReference type="GO" id="GO:0046872">
    <property type="term" value="F:metal ion binding"/>
    <property type="evidence" value="ECO:0007669"/>
    <property type="project" value="UniProtKB-KW"/>
</dbReference>
<evidence type="ECO:0000256" key="2">
    <source>
        <dbReference type="ARBA" id="ARBA00022741"/>
    </source>
</evidence>